<dbReference type="STRING" id="429701.A0A2G9GKK9"/>
<organism evidence="3 5">
    <name type="scientific">Handroanthus impetiginosus</name>
    <dbReference type="NCBI Taxonomy" id="429701"/>
    <lineage>
        <taxon>Eukaryota</taxon>
        <taxon>Viridiplantae</taxon>
        <taxon>Streptophyta</taxon>
        <taxon>Embryophyta</taxon>
        <taxon>Tracheophyta</taxon>
        <taxon>Spermatophyta</taxon>
        <taxon>Magnoliopsida</taxon>
        <taxon>eudicotyledons</taxon>
        <taxon>Gunneridae</taxon>
        <taxon>Pentapetalae</taxon>
        <taxon>asterids</taxon>
        <taxon>lamiids</taxon>
        <taxon>Lamiales</taxon>
        <taxon>Bignoniaceae</taxon>
        <taxon>Crescentiina</taxon>
        <taxon>Tabebuia alliance</taxon>
        <taxon>Handroanthus</taxon>
    </lineage>
</organism>
<evidence type="ECO:0000256" key="1">
    <source>
        <dbReference type="SAM" id="MobiDB-lite"/>
    </source>
</evidence>
<dbReference type="PANTHER" id="PTHR33700">
    <property type="entry name" value="MYB-LIKE PROTEIN X"/>
    <property type="match status" value="1"/>
</dbReference>
<evidence type="ECO:0000313" key="3">
    <source>
        <dbReference type="EMBL" id="PIN05742.1"/>
    </source>
</evidence>
<keyword evidence="2" id="KW-0472">Membrane</keyword>
<keyword evidence="5" id="KW-1185">Reference proteome</keyword>
<reference evidence="5" key="2">
    <citation type="journal article" date="2018" name="Gigascience">
        <title>Genome assembly of the Pink Ipe (Handroanthus impetiginosus, Bignoniaceae), a highly valued, ecologically keystone Neotropical timber forest tree.</title>
        <authorList>
            <person name="Silva-Junior O.B."/>
            <person name="Grattapaglia D."/>
            <person name="Novaes E."/>
            <person name="Collevatti R.G."/>
        </authorList>
    </citation>
    <scope>NUCLEOTIDE SEQUENCE [LARGE SCALE GENOMIC DNA]</scope>
    <source>
        <strain evidence="5">cv. UFG-1</strain>
    </source>
</reference>
<keyword evidence="2" id="KW-0812">Transmembrane</keyword>
<evidence type="ECO:0000256" key="2">
    <source>
        <dbReference type="SAM" id="Phobius"/>
    </source>
</evidence>
<sequence length="138" mass="16063">MMLKPSGSSRIQRSKTLKVKHALQICVILTICIWFLYQVKKSHNKKAALEERPAGGETKYQIVTMGRKDLKPRMEEFENQGDEEVELEDEETRVERVIRDRDEEIGMGDNEKSEDVEHDQLQDVMDDDVKDTDVNKLL</sequence>
<dbReference type="EMBL" id="NKXS01003843">
    <property type="protein sequence ID" value="PIN08359.1"/>
    <property type="molecule type" value="Genomic_DNA"/>
</dbReference>
<dbReference type="OrthoDB" id="1928179at2759"/>
<dbReference type="Proteomes" id="UP000231279">
    <property type="component" value="Unassembled WGS sequence"/>
</dbReference>
<proteinExistence type="predicted"/>
<reference evidence="3" key="3">
    <citation type="journal article" date="2018" name="Gigascience">
        <title>Genome assembly of the pink ipe (Handroanthus impetiginosus, Bignoniaceae), a highly-valued ecologically keystone neotropical timber forest tree.</title>
        <authorList>
            <person name="Silva-Junior O.B."/>
            <person name="Novaes E."/>
            <person name="Grattapaglia D."/>
            <person name="Collevatti R.G."/>
        </authorList>
    </citation>
    <scope>NUCLEOTIDE SEQUENCE [LARGE SCALE GENOMIC DNA]</scope>
    <source>
        <strain evidence="3">UFG-1</strain>
        <tissue evidence="3">Leaf</tissue>
    </source>
</reference>
<feature type="compositionally biased region" description="Basic and acidic residues" evidence="1">
    <location>
        <begin position="93"/>
        <end position="121"/>
    </location>
</feature>
<feature type="transmembrane region" description="Helical" evidence="2">
    <location>
        <begin position="21"/>
        <end position="37"/>
    </location>
</feature>
<dbReference type="EMBL" id="NKXS01004640">
    <property type="protein sequence ID" value="PIN05742.1"/>
    <property type="molecule type" value="Genomic_DNA"/>
</dbReference>
<comment type="caution">
    <text evidence="3">The sequence shown here is derived from an EMBL/GenBank/DDBJ whole genome shotgun (WGS) entry which is preliminary data.</text>
</comment>
<protein>
    <submittedName>
        <fullName evidence="3">Uncharacterized protein</fullName>
    </submittedName>
</protein>
<accession>A0A2G9GKK9</accession>
<gene>
    <name evidence="4" type="ORF">CDL12_19060</name>
    <name evidence="3" type="ORF">CDL12_21713</name>
</gene>
<feature type="compositionally biased region" description="Acidic residues" evidence="1">
    <location>
        <begin position="78"/>
        <end position="92"/>
    </location>
</feature>
<evidence type="ECO:0000313" key="5">
    <source>
        <dbReference type="Proteomes" id="UP000231279"/>
    </source>
</evidence>
<dbReference type="AlphaFoldDB" id="A0A2G9GKK9"/>
<feature type="region of interest" description="Disordered" evidence="1">
    <location>
        <begin position="78"/>
        <end position="138"/>
    </location>
</feature>
<reference evidence="3" key="1">
    <citation type="submission" date="2017-07" db="EMBL/GenBank/DDBJ databases">
        <authorList>
            <person name="Sun Z.S."/>
            <person name="Albrecht U."/>
            <person name="Echele G."/>
            <person name="Lee C.C."/>
        </authorList>
    </citation>
    <scope>NUCLEOTIDE SEQUENCE</scope>
    <source>
        <strain evidence="3">UFG-1</strain>
        <tissue evidence="3">Leaf</tissue>
    </source>
</reference>
<keyword evidence="2" id="KW-1133">Transmembrane helix</keyword>
<dbReference type="PANTHER" id="PTHR33700:SF25">
    <property type="entry name" value="TRANSMEMBRANE PROTEIN"/>
    <property type="match status" value="1"/>
</dbReference>
<name>A0A2G9GKK9_9LAMI</name>
<evidence type="ECO:0000313" key="4">
    <source>
        <dbReference type="EMBL" id="PIN08359.1"/>
    </source>
</evidence>